<dbReference type="EMBL" id="JTHE03000121">
    <property type="protein sequence ID" value="MCM1985350.1"/>
    <property type="molecule type" value="Genomic_DNA"/>
</dbReference>
<name>A0ABD4TB03_9CYAN</name>
<gene>
    <name evidence="2" type="ORF">QQ91_0021265</name>
</gene>
<feature type="region of interest" description="Disordered" evidence="1">
    <location>
        <begin position="217"/>
        <end position="238"/>
    </location>
</feature>
<sequence length="352" mass="38422">MMSSLSSRSLSLPITLADRAFAARLASDQTLPELVRRVNDNALSVAAVAGFLRLMAIESTSANTDLLNPVVQLCADVADLQVVGLGRLECRVVLPGANLSSIPPEVWGDRIGYVFVEINPARSQALIHGFLRSVNQETVDLSTLQPVEALLECLSELKAQRLEFVSTSPPVSPPRCCLQDWLRGIVSHEWQAVDALIASTVFTWNLGFRGDQNTAFAPKPRSLAQGAQENASPSVSGPREGVIRRAKLLEWINPTHEEDLALIPSLVLVVEVTPEAERGAQICLQLHPQNSPACLMPNVKFAVLDGAGAGFMQATSRQEDNYLQLQFRGQPGERFTVQVTVNEFVSRDFFQV</sequence>
<keyword evidence="3" id="KW-1185">Reference proteome</keyword>
<dbReference type="RefSeq" id="WP_166278299.1">
    <property type="nucleotide sequence ID" value="NZ_JTHE03000121.1"/>
</dbReference>
<feature type="compositionally biased region" description="Polar residues" evidence="1">
    <location>
        <begin position="225"/>
        <end position="235"/>
    </location>
</feature>
<dbReference type="InterPro" id="IPR014951">
    <property type="entry name" value="DUF1822"/>
</dbReference>
<protein>
    <submittedName>
        <fullName evidence="2">DUF1822 family protein</fullName>
    </submittedName>
</protein>
<comment type="caution">
    <text evidence="2">The sequence shown here is derived from an EMBL/GenBank/DDBJ whole genome shotgun (WGS) entry which is preliminary data.</text>
</comment>
<dbReference type="Pfam" id="PF08852">
    <property type="entry name" value="DUF1822"/>
    <property type="match status" value="1"/>
</dbReference>
<accession>A0ABD4TB03</accession>
<dbReference type="AlphaFoldDB" id="A0ABD4TB03"/>
<proteinExistence type="predicted"/>
<reference evidence="2 3" key="1">
    <citation type="journal article" date="2015" name="Genome Announc.">
        <title>Draft Genome Sequence of Filamentous Marine Cyanobacterium Lyngbya confervoides Strain BDU141951.</title>
        <authorList>
            <person name="Chandrababunaidu M.M."/>
            <person name="Sen D."/>
            <person name="Tripathy S."/>
        </authorList>
    </citation>
    <scope>NUCLEOTIDE SEQUENCE [LARGE SCALE GENOMIC DNA]</scope>
    <source>
        <strain evidence="2 3">BDU141951</strain>
    </source>
</reference>
<organism evidence="2 3">
    <name type="scientific">Lyngbya confervoides BDU141951</name>
    <dbReference type="NCBI Taxonomy" id="1574623"/>
    <lineage>
        <taxon>Bacteria</taxon>
        <taxon>Bacillati</taxon>
        <taxon>Cyanobacteriota</taxon>
        <taxon>Cyanophyceae</taxon>
        <taxon>Oscillatoriophycideae</taxon>
        <taxon>Oscillatoriales</taxon>
        <taxon>Microcoleaceae</taxon>
        <taxon>Lyngbya</taxon>
    </lineage>
</organism>
<evidence type="ECO:0000256" key="1">
    <source>
        <dbReference type="SAM" id="MobiDB-lite"/>
    </source>
</evidence>
<evidence type="ECO:0000313" key="3">
    <source>
        <dbReference type="Proteomes" id="UP000031561"/>
    </source>
</evidence>
<dbReference type="Proteomes" id="UP000031561">
    <property type="component" value="Unassembled WGS sequence"/>
</dbReference>
<evidence type="ECO:0000313" key="2">
    <source>
        <dbReference type="EMBL" id="MCM1985350.1"/>
    </source>
</evidence>